<comment type="caution">
    <text evidence="13">The sequence shown here is derived from an EMBL/GenBank/DDBJ whole genome shotgun (WGS) entry which is preliminary data.</text>
</comment>
<protein>
    <recommendedName>
        <fullName evidence="12">Presequence translocated-associated motor subunit PAM17</fullName>
    </recommendedName>
</protein>
<evidence type="ECO:0000256" key="12">
    <source>
        <dbReference type="RuleBase" id="RU367146"/>
    </source>
</evidence>
<dbReference type="InterPro" id="IPR013875">
    <property type="entry name" value="Pam17"/>
</dbReference>
<comment type="subunit">
    <text evidence="12">Component of the PAM complex.</text>
</comment>
<evidence type="ECO:0000256" key="4">
    <source>
        <dbReference type="ARBA" id="ARBA00022692"/>
    </source>
</evidence>
<name>A0A409VEC4_9AGAR</name>
<dbReference type="PANTHER" id="PTHR28021">
    <property type="entry name" value="PRESEQUENCE TRANSLOCATED-ASSOCIATED MOTOR SUBUNIT PAM17, MITOCHONDRIAL"/>
    <property type="match status" value="1"/>
</dbReference>
<evidence type="ECO:0000256" key="7">
    <source>
        <dbReference type="ARBA" id="ARBA00022946"/>
    </source>
</evidence>
<dbReference type="PANTHER" id="PTHR28021:SF1">
    <property type="entry name" value="PRESEQUENCE TRANSLOCATED-ASSOCIATED MOTOR SUBUNIT PAM17, MITOCHONDRIAL"/>
    <property type="match status" value="1"/>
</dbReference>
<organism evidence="13 14">
    <name type="scientific">Panaeolus cyanescens</name>
    <dbReference type="NCBI Taxonomy" id="181874"/>
    <lineage>
        <taxon>Eukaryota</taxon>
        <taxon>Fungi</taxon>
        <taxon>Dikarya</taxon>
        <taxon>Basidiomycota</taxon>
        <taxon>Agaricomycotina</taxon>
        <taxon>Agaricomycetes</taxon>
        <taxon>Agaricomycetidae</taxon>
        <taxon>Agaricales</taxon>
        <taxon>Agaricineae</taxon>
        <taxon>Galeropsidaceae</taxon>
        <taxon>Panaeolus</taxon>
    </lineage>
</organism>
<evidence type="ECO:0000256" key="6">
    <source>
        <dbReference type="ARBA" id="ARBA00022927"/>
    </source>
</evidence>
<evidence type="ECO:0000313" key="13">
    <source>
        <dbReference type="EMBL" id="PPQ63267.1"/>
    </source>
</evidence>
<dbReference type="OrthoDB" id="5970083at2759"/>
<keyword evidence="11 12" id="KW-0472">Membrane</keyword>
<keyword evidence="5 12" id="KW-0999">Mitochondrion inner membrane</keyword>
<keyword evidence="14" id="KW-1185">Reference proteome</keyword>
<keyword evidence="8 12" id="KW-1133">Transmembrane helix</keyword>
<gene>
    <name evidence="13" type="ORF">CVT24_006792</name>
</gene>
<comment type="function">
    <text evidence="12">Component of the PAM complex, a complex required for the translocation of transit peptide-containing proteins from the inner membrane into the mitochondrial matrix in an ATP-dependent manner.</text>
</comment>
<dbReference type="STRING" id="181874.A0A409VEC4"/>
<dbReference type="Pfam" id="PF08566">
    <property type="entry name" value="Pam17"/>
    <property type="match status" value="1"/>
</dbReference>
<accession>A0A409VEC4</accession>
<feature type="transmembrane region" description="Helical" evidence="12">
    <location>
        <begin position="6"/>
        <end position="26"/>
    </location>
</feature>
<keyword evidence="3 12" id="KW-0813">Transport</keyword>
<dbReference type="EMBL" id="NHTK01006127">
    <property type="protein sequence ID" value="PPQ63267.1"/>
    <property type="molecule type" value="Genomic_DNA"/>
</dbReference>
<comment type="caution">
    <text evidence="12">Lacks conserved residue(s) required for the propagation of feature annotation.</text>
</comment>
<evidence type="ECO:0000313" key="14">
    <source>
        <dbReference type="Proteomes" id="UP000284842"/>
    </source>
</evidence>
<evidence type="ECO:0000256" key="5">
    <source>
        <dbReference type="ARBA" id="ARBA00022792"/>
    </source>
</evidence>
<comment type="subcellular location">
    <subcellularLocation>
        <location evidence="1 12">Mitochondrion inner membrane</location>
        <topology evidence="1 12">Multi-pass membrane protein</topology>
    </subcellularLocation>
</comment>
<keyword evidence="10 12" id="KW-0496">Mitochondrion</keyword>
<dbReference type="InParanoid" id="A0A409VEC4"/>
<evidence type="ECO:0000256" key="2">
    <source>
        <dbReference type="ARBA" id="ARBA00006837"/>
    </source>
</evidence>
<comment type="similarity">
    <text evidence="2 12">Belongs to the PAM17 family.</text>
</comment>
<keyword evidence="4 12" id="KW-0812">Transmembrane</keyword>
<reference evidence="13 14" key="1">
    <citation type="journal article" date="2018" name="Evol. Lett.">
        <title>Horizontal gene cluster transfer increased hallucinogenic mushroom diversity.</title>
        <authorList>
            <person name="Reynolds H.T."/>
            <person name="Vijayakumar V."/>
            <person name="Gluck-Thaler E."/>
            <person name="Korotkin H.B."/>
            <person name="Matheny P.B."/>
            <person name="Slot J.C."/>
        </authorList>
    </citation>
    <scope>NUCLEOTIDE SEQUENCE [LARGE SCALE GENOMIC DNA]</scope>
    <source>
        <strain evidence="13 14">2629</strain>
    </source>
</reference>
<dbReference type="GO" id="GO:0030150">
    <property type="term" value="P:protein import into mitochondrial matrix"/>
    <property type="evidence" value="ECO:0007669"/>
    <property type="project" value="UniProtKB-UniRule"/>
</dbReference>
<evidence type="ECO:0000256" key="3">
    <source>
        <dbReference type="ARBA" id="ARBA00022448"/>
    </source>
</evidence>
<evidence type="ECO:0000256" key="11">
    <source>
        <dbReference type="ARBA" id="ARBA00023136"/>
    </source>
</evidence>
<feature type="non-terminal residue" evidence="13">
    <location>
        <position position="1"/>
    </location>
</feature>
<dbReference type="FunCoup" id="A0A409VEC4">
    <property type="interactions" value="33"/>
</dbReference>
<evidence type="ECO:0000256" key="1">
    <source>
        <dbReference type="ARBA" id="ARBA00004448"/>
    </source>
</evidence>
<keyword evidence="7" id="KW-0809">Transit peptide</keyword>
<feature type="transmembrane region" description="Helical" evidence="12">
    <location>
        <begin position="80"/>
        <end position="106"/>
    </location>
</feature>
<dbReference type="Proteomes" id="UP000284842">
    <property type="component" value="Unassembled WGS sequence"/>
</dbReference>
<keyword evidence="9 12" id="KW-0811">Translocation</keyword>
<evidence type="ECO:0000256" key="10">
    <source>
        <dbReference type="ARBA" id="ARBA00023128"/>
    </source>
</evidence>
<sequence>KPINFCISASVAFCFFIQPGLCLSLASISWPEYLAIRKSKHRWQTAMTVPCAILGLAGGVAYFGNLDTDPLKPIFGMDPFIFYGVCTVGCVGVGALIGPTLGTALWRMSHKRVLAQIDAKDREFFHRIAKNRVDASLQSPTKAVPDYYGERIGSLHQYRQWLRDQGKYRRKAVLPEEL</sequence>
<feature type="transmembrane region" description="Helical" evidence="12">
    <location>
        <begin position="46"/>
        <end position="64"/>
    </location>
</feature>
<evidence type="ECO:0000256" key="8">
    <source>
        <dbReference type="ARBA" id="ARBA00022989"/>
    </source>
</evidence>
<dbReference type="AlphaFoldDB" id="A0A409VEC4"/>
<evidence type="ECO:0000256" key="9">
    <source>
        <dbReference type="ARBA" id="ARBA00023010"/>
    </source>
</evidence>
<keyword evidence="6 12" id="KW-0653">Protein transport</keyword>
<dbReference type="GO" id="GO:0001405">
    <property type="term" value="C:PAM complex, Tim23 associated import motor"/>
    <property type="evidence" value="ECO:0007669"/>
    <property type="project" value="UniProtKB-UniRule"/>
</dbReference>
<proteinExistence type="inferred from homology"/>